<dbReference type="Pfam" id="PF01425">
    <property type="entry name" value="Amidase"/>
    <property type="match status" value="2"/>
</dbReference>
<dbReference type="Proteomes" id="UP000292957">
    <property type="component" value="Unassembled WGS sequence"/>
</dbReference>
<dbReference type="OrthoDB" id="6428749at2759"/>
<organism evidence="2">
    <name type="scientific">Dichomitus squalens</name>
    <dbReference type="NCBI Taxonomy" id="114155"/>
    <lineage>
        <taxon>Eukaryota</taxon>
        <taxon>Fungi</taxon>
        <taxon>Dikarya</taxon>
        <taxon>Basidiomycota</taxon>
        <taxon>Agaricomycotina</taxon>
        <taxon>Agaricomycetes</taxon>
        <taxon>Polyporales</taxon>
        <taxon>Polyporaceae</taxon>
        <taxon>Dichomitus</taxon>
    </lineage>
</organism>
<dbReference type="AlphaFoldDB" id="A0A4Q9MS24"/>
<dbReference type="InterPro" id="IPR023631">
    <property type="entry name" value="Amidase_dom"/>
</dbReference>
<feature type="domain" description="Amidase" evidence="1">
    <location>
        <begin position="76"/>
        <end position="158"/>
    </location>
</feature>
<feature type="domain" description="Amidase" evidence="1">
    <location>
        <begin position="184"/>
        <end position="477"/>
    </location>
</feature>
<reference evidence="2" key="1">
    <citation type="submission" date="2019-01" db="EMBL/GenBank/DDBJ databases">
        <title>Draft genome sequences of three monokaryotic isolates of the white-rot basidiomycete fungus Dichomitus squalens.</title>
        <authorList>
            <consortium name="DOE Joint Genome Institute"/>
            <person name="Lopez S.C."/>
            <person name="Andreopoulos B."/>
            <person name="Pangilinan J."/>
            <person name="Lipzen A."/>
            <person name="Riley R."/>
            <person name="Ahrendt S."/>
            <person name="Ng V."/>
            <person name="Barry K."/>
            <person name="Daum C."/>
            <person name="Grigoriev I.V."/>
            <person name="Hilden K.S."/>
            <person name="Makela M.R."/>
            <person name="de Vries R.P."/>
        </authorList>
    </citation>
    <scope>NUCLEOTIDE SEQUENCE [LARGE SCALE GENOMIC DNA]</scope>
    <source>
        <strain evidence="2">OM18370.1</strain>
    </source>
</reference>
<dbReference type="GO" id="GO:0009062">
    <property type="term" value="P:fatty acid catabolic process"/>
    <property type="evidence" value="ECO:0007669"/>
    <property type="project" value="TreeGrafter"/>
</dbReference>
<accession>A0A4Q9MS24</accession>
<dbReference type="PIRSF" id="PIRSF001221">
    <property type="entry name" value="Amidase_fungi"/>
    <property type="match status" value="1"/>
</dbReference>
<gene>
    <name evidence="2" type="ORF">BD311DRAFT_658316</name>
</gene>
<dbReference type="GO" id="GO:0004040">
    <property type="term" value="F:amidase activity"/>
    <property type="evidence" value="ECO:0007669"/>
    <property type="project" value="TreeGrafter"/>
</dbReference>
<name>A0A4Q9MS24_9APHY</name>
<dbReference type="SUPFAM" id="SSF75304">
    <property type="entry name" value="Amidase signature (AS) enzymes"/>
    <property type="match status" value="1"/>
</dbReference>
<sequence length="503" mass="55627">MSDPLKLVQPWFLHWQMWPFSPVYEQVSRRKQAARAEALAAVRGEAFADATEQYIRATASEIVQRISQGEWTASQVLEAYLARAALAQGLTNCLTEVFFSQARAEATALDEEFTFTGKIRGPLHGVPVSFKDIFDVKGYDTTMGYSSYADKPASEDAHDSCVNVRYLFPQTRLESHQYDRDTGSVEDLELAARLVFGIQGAEFDPAPLSYRDVRLPAKLRLGYYLSDGYVKASPACQRAVLKAVEALRKAGHECVEFEFPQAAEAMEIYMSITTADGLRTMQEPLNGDPMEPGISTTILSASLPKIARMIIAWVAKCILGDIVFVRTTRGTGYTTVQEYHKSVVRRNAYARMFEKQVWEKHNLDGIIAPVIALPAVPHGACKYVSPIAAGVCHYNVLNLPVGVVPVTRVRTTDIATAEWTNPKVGPGHGSPLLERLLYGTLDRAVGHGTGGLYNAEKMAGMPVGVQVVGRRWEDEKVIEMMKVLDHALGPRGFGPLNWVEQKE</sequence>
<protein>
    <submittedName>
        <fullName evidence="2">Amidase signature enzyme</fullName>
    </submittedName>
</protein>
<evidence type="ECO:0000259" key="1">
    <source>
        <dbReference type="Pfam" id="PF01425"/>
    </source>
</evidence>
<dbReference type="Gene3D" id="3.90.1300.10">
    <property type="entry name" value="Amidase signature (AS) domain"/>
    <property type="match status" value="2"/>
</dbReference>
<dbReference type="PANTHER" id="PTHR45847:SF6">
    <property type="entry name" value="FATTY ACID AMIDE HYDROLASE"/>
    <property type="match status" value="1"/>
</dbReference>
<evidence type="ECO:0000313" key="2">
    <source>
        <dbReference type="EMBL" id="TBU30664.1"/>
    </source>
</evidence>
<proteinExistence type="predicted"/>
<dbReference type="InterPro" id="IPR052096">
    <property type="entry name" value="Endocannabinoid_amidase"/>
</dbReference>
<dbReference type="EMBL" id="ML143404">
    <property type="protein sequence ID" value="TBU30664.1"/>
    <property type="molecule type" value="Genomic_DNA"/>
</dbReference>
<dbReference type="InterPro" id="IPR036928">
    <property type="entry name" value="AS_sf"/>
</dbReference>
<dbReference type="PANTHER" id="PTHR45847">
    <property type="entry name" value="FATTY ACID AMIDE HYDROLASE"/>
    <property type="match status" value="1"/>
</dbReference>
<dbReference type="GO" id="GO:0017064">
    <property type="term" value="F:fatty acid amide hydrolase activity"/>
    <property type="evidence" value="ECO:0007669"/>
    <property type="project" value="TreeGrafter"/>
</dbReference>